<feature type="domain" description="Peptidase M13 C-terminal" evidence="10">
    <location>
        <begin position="1079"/>
        <end position="1282"/>
    </location>
</feature>
<keyword evidence="6" id="KW-0862">Zinc</keyword>
<dbReference type="GO" id="GO:0016485">
    <property type="term" value="P:protein processing"/>
    <property type="evidence" value="ECO:0007669"/>
    <property type="project" value="TreeGrafter"/>
</dbReference>
<dbReference type="InterPro" id="IPR018497">
    <property type="entry name" value="Peptidase_M13_C"/>
</dbReference>
<keyword evidence="9" id="KW-1133">Transmembrane helix</keyword>
<dbReference type="WBParaSite" id="Csp11.Scaffold630.g16976.t2">
    <property type="protein sequence ID" value="Csp11.Scaffold630.g16976.t2"/>
    <property type="gene ID" value="Csp11.Scaffold630.g16976"/>
</dbReference>
<name>A0A1I7UKW1_9PELO</name>
<evidence type="ECO:0000259" key="11">
    <source>
        <dbReference type="Pfam" id="PF05649"/>
    </source>
</evidence>
<comment type="cofactor">
    <cofactor evidence="1">
        <name>Zn(2+)</name>
        <dbReference type="ChEBI" id="CHEBI:29105"/>
    </cofactor>
</comment>
<evidence type="ECO:0000256" key="1">
    <source>
        <dbReference type="ARBA" id="ARBA00001947"/>
    </source>
</evidence>
<evidence type="ECO:0000256" key="2">
    <source>
        <dbReference type="ARBA" id="ARBA00007357"/>
    </source>
</evidence>
<reference evidence="13" key="1">
    <citation type="submission" date="2016-11" db="UniProtKB">
        <authorList>
            <consortium name="WormBaseParasite"/>
        </authorList>
    </citation>
    <scope>IDENTIFICATION</scope>
</reference>
<dbReference type="CDD" id="cd08662">
    <property type="entry name" value="M13"/>
    <property type="match status" value="2"/>
</dbReference>
<keyword evidence="4" id="KW-0479">Metal-binding</keyword>
<evidence type="ECO:0000256" key="3">
    <source>
        <dbReference type="ARBA" id="ARBA00022670"/>
    </source>
</evidence>
<evidence type="ECO:0000313" key="13">
    <source>
        <dbReference type="WBParaSite" id="Csp11.Scaffold630.g16976.t2"/>
    </source>
</evidence>
<dbReference type="eggNOG" id="KOG3624">
    <property type="taxonomic scope" value="Eukaryota"/>
</dbReference>
<dbReference type="Gene3D" id="3.40.390.10">
    <property type="entry name" value="Collagenase (Catalytic Domain)"/>
    <property type="match status" value="2"/>
</dbReference>
<dbReference type="PANTHER" id="PTHR11733">
    <property type="entry name" value="ZINC METALLOPROTEASE FAMILY M13 NEPRILYSIN-RELATED"/>
    <property type="match status" value="1"/>
</dbReference>
<proteinExistence type="inferred from homology"/>
<keyword evidence="3" id="KW-0645">Protease</keyword>
<dbReference type="InterPro" id="IPR000718">
    <property type="entry name" value="Peptidase_M13"/>
</dbReference>
<comment type="similarity">
    <text evidence="2">Belongs to the peptidase M13 family.</text>
</comment>
<feature type="domain" description="Peptidase M13 N-terminal" evidence="11">
    <location>
        <begin position="18"/>
        <end position="282"/>
    </location>
</feature>
<dbReference type="GO" id="GO:0004222">
    <property type="term" value="F:metalloendopeptidase activity"/>
    <property type="evidence" value="ECO:0007669"/>
    <property type="project" value="InterPro"/>
</dbReference>
<feature type="region of interest" description="Disordered" evidence="8">
    <location>
        <begin position="543"/>
        <end position="563"/>
    </location>
</feature>
<evidence type="ECO:0000259" key="10">
    <source>
        <dbReference type="Pfam" id="PF01431"/>
    </source>
</evidence>
<dbReference type="InterPro" id="IPR008753">
    <property type="entry name" value="Peptidase_M13_N"/>
</dbReference>
<dbReference type="GO" id="GO:0005886">
    <property type="term" value="C:plasma membrane"/>
    <property type="evidence" value="ECO:0007669"/>
    <property type="project" value="TreeGrafter"/>
</dbReference>
<dbReference type="PROSITE" id="PS51885">
    <property type="entry name" value="NEPRILYSIN"/>
    <property type="match status" value="2"/>
</dbReference>
<dbReference type="GO" id="GO:0046872">
    <property type="term" value="F:metal ion binding"/>
    <property type="evidence" value="ECO:0007669"/>
    <property type="project" value="UniProtKB-KW"/>
</dbReference>
<evidence type="ECO:0000256" key="8">
    <source>
        <dbReference type="SAM" id="MobiDB-lite"/>
    </source>
</evidence>
<evidence type="ECO:0000256" key="4">
    <source>
        <dbReference type="ARBA" id="ARBA00022723"/>
    </source>
</evidence>
<feature type="domain" description="Peptidase M13 C-terminal" evidence="10">
    <location>
        <begin position="358"/>
        <end position="502"/>
    </location>
</feature>
<dbReference type="Gene3D" id="1.10.1380.10">
    <property type="entry name" value="Neutral endopeptidase , domain2"/>
    <property type="match status" value="1"/>
</dbReference>
<protein>
    <submittedName>
        <fullName evidence="13">Peptidase_M13 domain-containing protein</fullName>
    </submittedName>
</protein>
<keyword evidence="9" id="KW-0472">Membrane</keyword>
<dbReference type="SUPFAM" id="SSF55486">
    <property type="entry name" value="Metalloproteases ('zincins'), catalytic domain"/>
    <property type="match status" value="2"/>
</dbReference>
<dbReference type="STRING" id="1561998.A0A1I7UKW1"/>
<evidence type="ECO:0000256" key="6">
    <source>
        <dbReference type="ARBA" id="ARBA00022833"/>
    </source>
</evidence>
<dbReference type="Proteomes" id="UP000095282">
    <property type="component" value="Unplaced"/>
</dbReference>
<sequence length="1285" mass="149494">MDPGINLLLTKDSIQKEVFQNIEKIGKWPVAHRDWNESDFDLNEMLTNMAKLHMLQFGFFETGIVEYPMNGSPKQVVIRPAISRFIVPREELATTVMEILKLSGIERRMEELVEEVGECLELDKELGRFHVDPQAESVPLTQLNEAVPEIDFERIIRTFLHPERGNWTSLKQRISSANFDSFFGKNRSISSIISRTPSRVLANYLILKYVEYSYFYYAPEVKTDADHCLEVVTAILPRASLRVFVRNHFKRENIRVASEMVEEVKEAFIEMIRNSTWLHVATGDQGGRYPKSSENEESSWVHEGIRERRNPRWDLDVSPEDSFFTLMTKINRFKTEQLMDYVTSDSLLNPIDSLVVANAYYYFTKNSLNVLIPFLDKPLFDFKYPRYVTMAGVGRVIAHEIGHAFDTIGRQTDEIGKVRDWWSPEDSKEYDHRVECFAGQFEDFVEKNATDVLPEIIADALGIEATWIAFKKLDLSNEETLIEFGHHDFKKLFFEIAGLVRRDYKNYKNYNVFPGFLFSKRSASVPVEPPSQSIPEHIQLMTTNQSREESDQNRPSAEEAENTERITVSRKRFIATVVLLVAIIVGLLVALLVGMWFSSKGEAQKMETCWTRECLGMASMLQNYRNPSVDPCDDFYEHTCGLLYEHSDDDVASTYKQYRRLLHQVQYLVTNTPKFDSKASQQMKMFSEKCEDRKGMNSDTMEDLRKDIEKRGGFPLIDPNWDESKFDLSDMLAQHIKINRKRMGFLSVEPYTTIENNKSINHLYVSPGPHFVYSYVMGLEGYKKGVAELIRRMLKLENRELKDDAFDEEFQKLVDLEKRLMKLADYASIEYDTDNINKMRTIEEVSAQIPELNWSKIIKAMVRDDAKNKEELEKLLLKNVHIHGGGEFFFGEKRELSSIINSTPKTVLANYVVARQLVDIAFFFSDQDMSSHAKFYNHANQKSFCASQLAQFFPTPSMNVYIQKSGYNMDNLKLAPEIFGRVKEEYRKMITESPYLEPKIREALLKKLTKLTGTFAHQDYIEPSKLSEQLYEHLNFDKNDTPYHTYMKLWRHRTENLVDHVIYDTPLDPVNLKMFALYAAYQSYSNGFYVNIAYLMYPWLDAGLPLSHNYGDLGYVIAHEIGHAFDFFHRKLDENGKLYNIWITETNSSNTEYGRREQCLRDQYSEYKEPGYDFFMNGTQSRLEIIADHLGALTAYRAFQQVKDLDKIRLPGTHGASQEQLFFYSFALRQCDIQKASEYIMKRRVHPTSRFRVNGVVQNMPEFFEAFKCPKTAKLNINNKCEALY</sequence>
<feature type="transmembrane region" description="Helical" evidence="9">
    <location>
        <begin position="573"/>
        <end position="597"/>
    </location>
</feature>
<feature type="domain" description="Peptidase M13 N-terminal" evidence="11">
    <location>
        <begin position="631"/>
        <end position="1012"/>
    </location>
</feature>
<dbReference type="InterPro" id="IPR024079">
    <property type="entry name" value="MetalloPept_cat_dom_sf"/>
</dbReference>
<dbReference type="Pfam" id="PF05649">
    <property type="entry name" value="Peptidase_M13_N"/>
    <property type="match status" value="2"/>
</dbReference>
<evidence type="ECO:0000256" key="7">
    <source>
        <dbReference type="ARBA" id="ARBA00023049"/>
    </source>
</evidence>
<evidence type="ECO:0000313" key="12">
    <source>
        <dbReference type="Proteomes" id="UP000095282"/>
    </source>
</evidence>
<keyword evidence="7" id="KW-0482">Metalloprotease</keyword>
<organism evidence="12 13">
    <name type="scientific">Caenorhabditis tropicalis</name>
    <dbReference type="NCBI Taxonomy" id="1561998"/>
    <lineage>
        <taxon>Eukaryota</taxon>
        <taxon>Metazoa</taxon>
        <taxon>Ecdysozoa</taxon>
        <taxon>Nematoda</taxon>
        <taxon>Chromadorea</taxon>
        <taxon>Rhabditida</taxon>
        <taxon>Rhabditina</taxon>
        <taxon>Rhabditomorpha</taxon>
        <taxon>Rhabditoidea</taxon>
        <taxon>Rhabditidae</taxon>
        <taxon>Peloderinae</taxon>
        <taxon>Caenorhabditis</taxon>
    </lineage>
</organism>
<dbReference type="InterPro" id="IPR042089">
    <property type="entry name" value="Peptidase_M13_dom_2"/>
</dbReference>
<evidence type="ECO:0000256" key="9">
    <source>
        <dbReference type="SAM" id="Phobius"/>
    </source>
</evidence>
<keyword evidence="9" id="KW-0812">Transmembrane</keyword>
<dbReference type="PANTHER" id="PTHR11733:SF164">
    <property type="entry name" value="NEPRILYSIN"/>
    <property type="match status" value="1"/>
</dbReference>
<keyword evidence="5" id="KW-0378">Hydrolase</keyword>
<dbReference type="Pfam" id="PF01431">
    <property type="entry name" value="Peptidase_M13"/>
    <property type="match status" value="2"/>
</dbReference>
<evidence type="ECO:0000256" key="5">
    <source>
        <dbReference type="ARBA" id="ARBA00022801"/>
    </source>
</evidence>
<accession>A0A1I7UKW1</accession>
<keyword evidence="12" id="KW-1185">Reference proteome</keyword>